<accession>A0A8H3J766</accession>
<keyword evidence="3" id="KW-1185">Reference proteome</keyword>
<evidence type="ECO:0000256" key="1">
    <source>
        <dbReference type="SAM" id="MobiDB-lite"/>
    </source>
</evidence>
<protein>
    <submittedName>
        <fullName evidence="2">Uncharacterized protein</fullName>
    </submittedName>
</protein>
<sequence>MPVQTGPEPGSLSQAISYAKFEKYEANTANEGYSKNLKIPIDLAWIDPAWSTCTPGIYGSWDPPRGPTAAQNMVAPTPAQPAMDLSATAAPEAGIAPTHIPAAPTPPPKDSANGPLQPGSPTVGDPGSESRTTQPNGNNDPAWFIGQAKNASEGLNAGDSPTPASKQTKISIQETKIVLRSLRQNMIHLEFPALLRQPVAATTTIAIMERKPQI</sequence>
<feature type="compositionally biased region" description="Polar residues" evidence="1">
    <location>
        <begin position="129"/>
        <end position="139"/>
    </location>
</feature>
<dbReference type="Proteomes" id="UP000664203">
    <property type="component" value="Unassembled WGS sequence"/>
</dbReference>
<proteinExistence type="predicted"/>
<feature type="region of interest" description="Disordered" evidence="1">
    <location>
        <begin position="96"/>
        <end position="144"/>
    </location>
</feature>
<name>A0A8H3J766_9LECA</name>
<dbReference type="EMBL" id="CAJPDR010000698">
    <property type="protein sequence ID" value="CAF9941907.1"/>
    <property type="molecule type" value="Genomic_DNA"/>
</dbReference>
<dbReference type="AlphaFoldDB" id="A0A8H3J766"/>
<comment type="caution">
    <text evidence="2">The sequence shown here is derived from an EMBL/GenBank/DDBJ whole genome shotgun (WGS) entry which is preliminary data.</text>
</comment>
<dbReference type="OrthoDB" id="10581285at2759"/>
<organism evidence="2 3">
    <name type="scientific">Alectoria fallacina</name>
    <dbReference type="NCBI Taxonomy" id="1903189"/>
    <lineage>
        <taxon>Eukaryota</taxon>
        <taxon>Fungi</taxon>
        <taxon>Dikarya</taxon>
        <taxon>Ascomycota</taxon>
        <taxon>Pezizomycotina</taxon>
        <taxon>Lecanoromycetes</taxon>
        <taxon>OSLEUM clade</taxon>
        <taxon>Lecanoromycetidae</taxon>
        <taxon>Lecanorales</taxon>
        <taxon>Lecanorineae</taxon>
        <taxon>Parmeliaceae</taxon>
        <taxon>Alectoria</taxon>
    </lineage>
</organism>
<evidence type="ECO:0000313" key="3">
    <source>
        <dbReference type="Proteomes" id="UP000664203"/>
    </source>
</evidence>
<reference evidence="2" key="1">
    <citation type="submission" date="2021-03" db="EMBL/GenBank/DDBJ databases">
        <authorList>
            <person name="Tagirdzhanova G."/>
        </authorList>
    </citation>
    <scope>NUCLEOTIDE SEQUENCE</scope>
</reference>
<gene>
    <name evidence="2" type="ORF">ALECFALPRED_009379</name>
</gene>
<evidence type="ECO:0000313" key="2">
    <source>
        <dbReference type="EMBL" id="CAF9941907.1"/>
    </source>
</evidence>